<dbReference type="AlphaFoldDB" id="A0A0L6V131"/>
<reference evidence="17 18" key="1">
    <citation type="submission" date="2015-08" db="EMBL/GenBank/DDBJ databases">
        <title>Next Generation Sequencing and Analysis of the Genome of Puccinia sorghi L Schw, the Causal Agent of Maize Common Rust.</title>
        <authorList>
            <person name="Rochi L."/>
            <person name="Burguener G."/>
            <person name="Darino M."/>
            <person name="Turjanski A."/>
            <person name="Kreff E."/>
            <person name="Dieguez M.J."/>
            <person name="Sacco F."/>
        </authorList>
    </citation>
    <scope>NUCLEOTIDE SEQUENCE [LARGE SCALE GENOMIC DNA]</scope>
    <source>
        <strain evidence="17 18">RO10H11247</strain>
    </source>
</reference>
<name>A0A0L6V131_9BASI</name>
<dbReference type="CDD" id="cd18809">
    <property type="entry name" value="SF1_C_RecD"/>
    <property type="match status" value="1"/>
</dbReference>
<dbReference type="InterPro" id="IPR051055">
    <property type="entry name" value="PIF1_helicase"/>
</dbReference>
<comment type="catalytic activity">
    <reaction evidence="14">
        <text>ATP + H2O = ADP + phosphate + H(+)</text>
        <dbReference type="Rhea" id="RHEA:13065"/>
        <dbReference type="ChEBI" id="CHEBI:15377"/>
        <dbReference type="ChEBI" id="CHEBI:15378"/>
        <dbReference type="ChEBI" id="CHEBI:30616"/>
        <dbReference type="ChEBI" id="CHEBI:43474"/>
        <dbReference type="ChEBI" id="CHEBI:456216"/>
        <dbReference type="EC" id="5.6.2.3"/>
    </reaction>
</comment>
<feature type="compositionally biased region" description="Low complexity" evidence="15">
    <location>
        <begin position="82"/>
        <end position="97"/>
    </location>
</feature>
<keyword evidence="12 14" id="KW-0413">Isomerase</keyword>
<dbReference type="GO" id="GO:0003697">
    <property type="term" value="F:single-stranded DNA binding"/>
    <property type="evidence" value="ECO:0007669"/>
    <property type="project" value="UniProtKB-ARBA"/>
</dbReference>
<comment type="similarity">
    <text evidence="14">Belongs to the helicase family. PIF1 subfamily.</text>
</comment>
<comment type="subunit">
    <text evidence="14">Monomer.</text>
</comment>
<evidence type="ECO:0000256" key="12">
    <source>
        <dbReference type="ARBA" id="ARBA00023235"/>
    </source>
</evidence>
<evidence type="ECO:0000256" key="3">
    <source>
        <dbReference type="ARBA" id="ARBA00022741"/>
    </source>
</evidence>
<dbReference type="InterPro" id="IPR003593">
    <property type="entry name" value="AAA+_ATPase"/>
</dbReference>
<keyword evidence="11 14" id="KW-0234">DNA repair</keyword>
<dbReference type="InterPro" id="IPR048293">
    <property type="entry name" value="PIF1_RRM3_pfh1"/>
</dbReference>
<feature type="compositionally biased region" description="Pro residues" evidence="15">
    <location>
        <begin position="558"/>
        <end position="568"/>
    </location>
</feature>
<accession>A0A0L6V131</accession>
<dbReference type="GO" id="GO:0006281">
    <property type="term" value="P:DNA repair"/>
    <property type="evidence" value="ECO:0007669"/>
    <property type="project" value="UniProtKB-UniRule"/>
</dbReference>
<evidence type="ECO:0000256" key="13">
    <source>
        <dbReference type="ARBA" id="ARBA00023242"/>
    </source>
</evidence>
<feature type="region of interest" description="Disordered" evidence="15">
    <location>
        <begin position="35"/>
        <end position="145"/>
    </location>
</feature>
<comment type="cofactor">
    <cofactor evidence="1 14">
        <name>Mg(2+)</name>
        <dbReference type="ChEBI" id="CHEBI:18420"/>
    </cofactor>
</comment>
<organism evidence="17 18">
    <name type="scientific">Puccinia sorghi</name>
    <dbReference type="NCBI Taxonomy" id="27349"/>
    <lineage>
        <taxon>Eukaryota</taxon>
        <taxon>Fungi</taxon>
        <taxon>Dikarya</taxon>
        <taxon>Basidiomycota</taxon>
        <taxon>Pucciniomycotina</taxon>
        <taxon>Pucciniomycetes</taxon>
        <taxon>Pucciniales</taxon>
        <taxon>Pucciniaceae</taxon>
        <taxon>Puccinia</taxon>
    </lineage>
</organism>
<dbReference type="EMBL" id="LAVV01007886">
    <property type="protein sequence ID" value="KNZ54444.1"/>
    <property type="molecule type" value="Genomic_DNA"/>
</dbReference>
<evidence type="ECO:0000256" key="15">
    <source>
        <dbReference type="SAM" id="MobiDB-lite"/>
    </source>
</evidence>
<dbReference type="PANTHER" id="PTHR47642:SF5">
    <property type="entry name" value="ATP-DEPENDENT DNA HELICASE"/>
    <property type="match status" value="1"/>
</dbReference>
<evidence type="ECO:0000256" key="7">
    <source>
        <dbReference type="ARBA" id="ARBA00022840"/>
    </source>
</evidence>
<dbReference type="Pfam" id="PF05970">
    <property type="entry name" value="PIF1"/>
    <property type="match status" value="1"/>
</dbReference>
<dbReference type="GO" id="GO:0000723">
    <property type="term" value="P:telomere maintenance"/>
    <property type="evidence" value="ECO:0007669"/>
    <property type="project" value="InterPro"/>
</dbReference>
<dbReference type="GO" id="GO:0016887">
    <property type="term" value="F:ATP hydrolysis activity"/>
    <property type="evidence" value="ECO:0007669"/>
    <property type="project" value="RHEA"/>
</dbReference>
<evidence type="ECO:0000313" key="18">
    <source>
        <dbReference type="Proteomes" id="UP000037035"/>
    </source>
</evidence>
<dbReference type="Proteomes" id="UP000037035">
    <property type="component" value="Unassembled WGS sequence"/>
</dbReference>
<comment type="caution">
    <text evidence="17">The sequence shown here is derived from an EMBL/GenBank/DDBJ whole genome shotgun (WGS) entry which is preliminary data.</text>
</comment>
<dbReference type="PANTHER" id="PTHR47642">
    <property type="entry name" value="ATP-DEPENDENT DNA HELICASE"/>
    <property type="match status" value="1"/>
</dbReference>
<sequence>MRLEKYPFGCWLSPLGGVRRVRSCSRGKLLFRSNHQNNKRPLSNIQNSIGAQPKPSGKLSSLSRQWSSTEQSRPQQHSKNLPSSQPIPQSSSQPSWQLDESDWPPTQTEPPTKKSKANDDQSTRTTEPAANSHQSKQGSAASTTLKKTVSDEALPWHISSNSKNGNKNHNKSTAFNQLQGIGKQNADGQIKSHLNNPNISIAAKVSLSPEQQNVLDAVLKGESMFFTGSAGTGKSVLLRHIIAALKRTYASRPDAVAITASTGMAACAIGGTTIHSFAGIGLGVEPKEILLNKVKKNRKASGKWMRTKVLIIDEISMVDGDLFDKLAYIASKMKKSTKPFGGIQLVIAGDFFQLPPVTRGRVSFAFNASSWAECIPKPVNLTQVFRQKDSTFIDMLNEMRKGALSKKSIQRFHELSRDPNFGDGIAPTELYPTRQEVERSNATRLAALKTPAVVFKAIDSGKAPPEQRARDLANMMAVPTLVLKKDAQVMMIKNQSSEDSPMWLVNGLVGRVVDFVSPESSVDLYLAQRAQLDAADVDLTGIFSDDEDNNHPVQTMKPAPPANPSPYPPLRGAAKLAVEGKSAPPPDPATATASSSTATTSLVPLVEWFLMNGKREFTIVKSADFKVENMEGEVQSRRQQLPLILAWAMSIHKSQGQTLQRVKVDLGKVFEKGQIYVALSRATSLKGLQVLRFDPDKVKAHPEVIQWSNENLISSA</sequence>
<comment type="subcellular location">
    <subcellularLocation>
        <location evidence="2">Nucleus</location>
        <location evidence="2">Nucleolus</location>
    </subcellularLocation>
    <subcellularLocation>
        <location evidence="14">Nucleus</location>
    </subcellularLocation>
    <subcellularLocation>
        <location evidence="14">Mitochondrion</location>
    </subcellularLocation>
</comment>
<feature type="compositionally biased region" description="Polar residues" evidence="15">
    <location>
        <begin position="123"/>
        <end position="145"/>
    </location>
</feature>
<dbReference type="InterPro" id="IPR010285">
    <property type="entry name" value="DNA_helicase_pif1-like_DEAD"/>
</dbReference>
<feature type="binding site" evidence="14">
    <location>
        <begin position="228"/>
        <end position="235"/>
    </location>
    <ligand>
        <name>ATP</name>
        <dbReference type="ChEBI" id="CHEBI:30616"/>
    </ligand>
</feature>
<evidence type="ECO:0000256" key="14">
    <source>
        <dbReference type="HAMAP-Rule" id="MF_03176"/>
    </source>
</evidence>
<evidence type="ECO:0000256" key="6">
    <source>
        <dbReference type="ARBA" id="ARBA00022806"/>
    </source>
</evidence>
<keyword evidence="18" id="KW-1185">Reference proteome</keyword>
<dbReference type="GO" id="GO:0005524">
    <property type="term" value="F:ATP binding"/>
    <property type="evidence" value="ECO:0007669"/>
    <property type="project" value="UniProtKB-UniRule"/>
</dbReference>
<keyword evidence="7 14" id="KW-0067">ATP-binding</keyword>
<keyword evidence="4 14" id="KW-0227">DNA damage</keyword>
<keyword evidence="13 14" id="KW-0539">Nucleus</keyword>
<dbReference type="SMART" id="SM00382">
    <property type="entry name" value="AAA"/>
    <property type="match status" value="1"/>
</dbReference>
<evidence type="ECO:0000256" key="1">
    <source>
        <dbReference type="ARBA" id="ARBA00001946"/>
    </source>
</evidence>
<evidence type="ECO:0000256" key="11">
    <source>
        <dbReference type="ARBA" id="ARBA00023204"/>
    </source>
</evidence>
<dbReference type="EC" id="5.6.2.3" evidence="14"/>
<dbReference type="InterPro" id="IPR027417">
    <property type="entry name" value="P-loop_NTPase"/>
</dbReference>
<comment type="function">
    <text evidence="14">DNA-dependent ATPase and 5'-3' DNA helicase required for the maintenance of both mitochondrial and nuclear genome stability.</text>
</comment>
<keyword evidence="8 14" id="KW-0238">DNA-binding</keyword>
<dbReference type="FunFam" id="3.40.50.300:FF:001226">
    <property type="entry name" value="ATP-dependent DNA helicase PIF1"/>
    <property type="match status" value="1"/>
</dbReference>
<keyword evidence="9 14" id="KW-0496">Mitochondrion</keyword>
<dbReference type="HAMAP" id="MF_03176">
    <property type="entry name" value="PIF1"/>
    <property type="match status" value="1"/>
</dbReference>
<keyword evidence="10 14" id="KW-0233">DNA recombination</keyword>
<evidence type="ECO:0000313" key="17">
    <source>
        <dbReference type="EMBL" id="KNZ54444.1"/>
    </source>
</evidence>
<keyword evidence="3 14" id="KW-0547">Nucleotide-binding</keyword>
<evidence type="ECO:0000256" key="8">
    <source>
        <dbReference type="ARBA" id="ARBA00023125"/>
    </source>
</evidence>
<dbReference type="GO" id="GO:0043139">
    <property type="term" value="F:5'-3' DNA helicase activity"/>
    <property type="evidence" value="ECO:0007669"/>
    <property type="project" value="UniProtKB-UniRule"/>
</dbReference>
<dbReference type="GO" id="GO:0005739">
    <property type="term" value="C:mitochondrion"/>
    <property type="evidence" value="ECO:0007669"/>
    <property type="project" value="UniProtKB-SubCell"/>
</dbReference>
<dbReference type="CDD" id="cd18037">
    <property type="entry name" value="DEXSc_Pif1_like"/>
    <property type="match status" value="1"/>
</dbReference>
<evidence type="ECO:0000256" key="4">
    <source>
        <dbReference type="ARBA" id="ARBA00022763"/>
    </source>
</evidence>
<evidence type="ECO:0000256" key="10">
    <source>
        <dbReference type="ARBA" id="ARBA00023172"/>
    </source>
</evidence>
<dbReference type="STRING" id="27349.A0A0L6V131"/>
<feature type="domain" description="AAA+ ATPase" evidence="16">
    <location>
        <begin position="220"/>
        <end position="370"/>
    </location>
</feature>
<evidence type="ECO:0000256" key="5">
    <source>
        <dbReference type="ARBA" id="ARBA00022801"/>
    </source>
</evidence>
<feature type="DNA-binding region" evidence="14">
    <location>
        <begin position="674"/>
        <end position="693"/>
    </location>
</feature>
<evidence type="ECO:0000259" key="16">
    <source>
        <dbReference type="SMART" id="SM00382"/>
    </source>
</evidence>
<proteinExistence type="inferred from homology"/>
<evidence type="ECO:0000256" key="9">
    <source>
        <dbReference type="ARBA" id="ARBA00023128"/>
    </source>
</evidence>
<feature type="compositionally biased region" description="Polar residues" evidence="15">
    <location>
        <begin position="35"/>
        <end position="50"/>
    </location>
</feature>
<gene>
    <name evidence="14" type="primary">PIF1</name>
    <name evidence="17" type="ORF">VP01_2946g5</name>
</gene>
<protein>
    <recommendedName>
        <fullName evidence="14">ATP-dependent DNA helicase PIF1</fullName>
        <ecNumber evidence="14">5.6.2.3</ecNumber>
    </recommendedName>
    <alternativeName>
        <fullName evidence="14">DNA 5'-3' helicase PIF1</fullName>
    </alternativeName>
    <alternativeName>
        <fullName evidence="14">DNA repair and recombination helicase PIF1</fullName>
    </alternativeName>
</protein>
<dbReference type="GO" id="GO:0006310">
    <property type="term" value="P:DNA recombination"/>
    <property type="evidence" value="ECO:0007669"/>
    <property type="project" value="UniProtKB-UniRule"/>
</dbReference>
<dbReference type="SUPFAM" id="SSF52540">
    <property type="entry name" value="P-loop containing nucleoside triphosphate hydrolases"/>
    <property type="match status" value="2"/>
</dbReference>
<keyword evidence="6 14" id="KW-0347">Helicase</keyword>
<dbReference type="GO" id="GO:0005730">
    <property type="term" value="C:nucleolus"/>
    <property type="evidence" value="ECO:0007669"/>
    <property type="project" value="UniProtKB-SubCell"/>
</dbReference>
<dbReference type="OrthoDB" id="2499199at2759"/>
<keyword evidence="5 14" id="KW-0378">Hydrolase</keyword>
<dbReference type="Gene3D" id="3.40.50.300">
    <property type="entry name" value="P-loop containing nucleotide triphosphate hydrolases"/>
    <property type="match status" value="2"/>
</dbReference>
<evidence type="ECO:0000256" key="2">
    <source>
        <dbReference type="ARBA" id="ARBA00004604"/>
    </source>
</evidence>
<feature type="compositionally biased region" description="Polar residues" evidence="15">
    <location>
        <begin position="58"/>
        <end position="81"/>
    </location>
</feature>
<feature type="region of interest" description="Disordered" evidence="15">
    <location>
        <begin position="543"/>
        <end position="568"/>
    </location>
</feature>
<dbReference type="VEuPathDB" id="FungiDB:VP01_2946g5"/>